<dbReference type="PANTHER" id="PTHR10672">
    <property type="entry name" value="ADDUCIN"/>
    <property type="match status" value="1"/>
</dbReference>
<evidence type="ECO:0000256" key="1">
    <source>
        <dbReference type="ARBA" id="ARBA00037961"/>
    </source>
</evidence>
<name>A0A2U2DUP7_9HYPH</name>
<feature type="domain" description="Class II aldolase/adducin N-terminal" evidence="2">
    <location>
        <begin position="20"/>
        <end position="202"/>
    </location>
</feature>
<dbReference type="OrthoDB" id="5291399at2"/>
<protein>
    <recommendedName>
        <fullName evidence="2">Class II aldolase/adducin N-terminal domain-containing protein</fullName>
    </recommendedName>
</protein>
<evidence type="ECO:0000313" key="4">
    <source>
        <dbReference type="Proteomes" id="UP000245252"/>
    </source>
</evidence>
<dbReference type="SUPFAM" id="SSF53639">
    <property type="entry name" value="AraD/HMP-PK domain-like"/>
    <property type="match status" value="1"/>
</dbReference>
<dbReference type="RefSeq" id="WP_109457130.1">
    <property type="nucleotide sequence ID" value="NZ_QFBC01000002.1"/>
</dbReference>
<proteinExistence type="inferred from homology"/>
<dbReference type="EMBL" id="QFBC01000002">
    <property type="protein sequence ID" value="PWE57026.1"/>
    <property type="molecule type" value="Genomic_DNA"/>
</dbReference>
<gene>
    <name evidence="3" type="ORF">DEM27_05110</name>
</gene>
<dbReference type="InterPro" id="IPR051017">
    <property type="entry name" value="Aldolase-II_Adducin_sf"/>
</dbReference>
<reference evidence="3 4" key="1">
    <citation type="submission" date="2018-05" db="EMBL/GenBank/DDBJ databases">
        <title>The draft genome of strain NS-104.</title>
        <authorList>
            <person name="Hang P."/>
            <person name="Jiang J."/>
        </authorList>
    </citation>
    <scope>NUCLEOTIDE SEQUENCE [LARGE SCALE GENOMIC DNA]</scope>
    <source>
        <strain evidence="3 4">NS-104</strain>
    </source>
</reference>
<dbReference type="SMART" id="SM01007">
    <property type="entry name" value="Aldolase_II"/>
    <property type="match status" value="1"/>
</dbReference>
<sequence length="253" mass="27747">MNVAAPITASDATDERQLRIDLAAAFRLAARAGWHEAVANHFSAAVSADGRQFLVNPRWRHFGLIRASDLLLLDAEDKQTMNRPDAPDPSAWSIHSAIHRHVPHARVALHLHPPYATALAGLKDPSIKPIDQNTARFYNRMAIDLSFGGIATEESEGERIAATIGNHSTVMMGNHGVTVVAPTVAEAFDTIYYLERAAQTMVLAYSTGQPLSVMSDEIAEQTAAEWDAYKGASFAHFDEMKRILDREDPSYAD</sequence>
<dbReference type="GO" id="GO:0005856">
    <property type="term" value="C:cytoskeleton"/>
    <property type="evidence" value="ECO:0007669"/>
    <property type="project" value="TreeGrafter"/>
</dbReference>
<dbReference type="Proteomes" id="UP000245252">
    <property type="component" value="Unassembled WGS sequence"/>
</dbReference>
<comment type="caution">
    <text evidence="3">The sequence shown here is derived from an EMBL/GenBank/DDBJ whole genome shotgun (WGS) entry which is preliminary data.</text>
</comment>
<comment type="similarity">
    <text evidence="1">Belongs to the aldolase class II family.</text>
</comment>
<keyword evidence="4" id="KW-1185">Reference proteome</keyword>
<evidence type="ECO:0000259" key="2">
    <source>
        <dbReference type="SMART" id="SM01007"/>
    </source>
</evidence>
<dbReference type="Pfam" id="PF00596">
    <property type="entry name" value="Aldolase_II"/>
    <property type="match status" value="1"/>
</dbReference>
<dbReference type="NCBIfam" id="NF005689">
    <property type="entry name" value="PRK07490.1"/>
    <property type="match status" value="1"/>
</dbReference>
<accession>A0A2U2DUP7</accession>
<evidence type="ECO:0000313" key="3">
    <source>
        <dbReference type="EMBL" id="PWE57026.1"/>
    </source>
</evidence>
<dbReference type="InterPro" id="IPR001303">
    <property type="entry name" value="Aldolase_II/adducin_N"/>
</dbReference>
<dbReference type="AlphaFoldDB" id="A0A2U2DUP7"/>
<dbReference type="PANTHER" id="PTHR10672:SF3">
    <property type="entry name" value="PROTEIN HU-LI TAI SHAO"/>
    <property type="match status" value="1"/>
</dbReference>
<organism evidence="3 4">
    <name type="scientific">Metarhizobium album</name>
    <dbReference type="NCBI Taxonomy" id="2182425"/>
    <lineage>
        <taxon>Bacteria</taxon>
        <taxon>Pseudomonadati</taxon>
        <taxon>Pseudomonadota</taxon>
        <taxon>Alphaproteobacteria</taxon>
        <taxon>Hyphomicrobiales</taxon>
        <taxon>Rhizobiaceae</taxon>
        <taxon>Metarhizobium</taxon>
    </lineage>
</organism>
<dbReference type="Gene3D" id="3.40.225.10">
    <property type="entry name" value="Class II aldolase/adducin N-terminal domain"/>
    <property type="match status" value="1"/>
</dbReference>
<dbReference type="GO" id="GO:0051015">
    <property type="term" value="F:actin filament binding"/>
    <property type="evidence" value="ECO:0007669"/>
    <property type="project" value="TreeGrafter"/>
</dbReference>
<dbReference type="InterPro" id="IPR036409">
    <property type="entry name" value="Aldolase_II/adducin_N_sf"/>
</dbReference>